<keyword evidence="1" id="KW-0812">Transmembrane</keyword>
<dbReference type="GeneID" id="106576811"/>
<dbReference type="SUPFAM" id="SSF53474">
    <property type="entry name" value="alpha/beta-Hydrolases"/>
    <property type="match status" value="1"/>
</dbReference>
<protein>
    <submittedName>
        <fullName evidence="4">Lysophosphatidylserine lipase ABHD12 isoform X1</fullName>
    </submittedName>
</protein>
<dbReference type="STRING" id="8030.ENSSSAP00000054627"/>
<evidence type="ECO:0000313" key="3">
    <source>
        <dbReference type="Proteomes" id="UP001652741"/>
    </source>
</evidence>
<evidence type="ECO:0000313" key="4">
    <source>
        <dbReference type="RefSeq" id="XP_014009722.1"/>
    </source>
</evidence>
<dbReference type="PANTHER" id="PTHR12277">
    <property type="entry name" value="ALPHA/BETA HYDROLASE DOMAIN-CONTAINING PROTEIN"/>
    <property type="match status" value="1"/>
</dbReference>
<keyword evidence="1" id="KW-0472">Membrane</keyword>
<feature type="transmembrane region" description="Helical" evidence="1">
    <location>
        <begin position="56"/>
        <end position="78"/>
    </location>
</feature>
<dbReference type="GO" id="GO:0004622">
    <property type="term" value="F:phosphatidylcholine lysophospholipase activity"/>
    <property type="evidence" value="ECO:0007669"/>
    <property type="project" value="TreeGrafter"/>
</dbReference>
<keyword evidence="1" id="KW-1133">Transmembrane helix</keyword>
<dbReference type="GO" id="GO:0006660">
    <property type="term" value="P:phosphatidylserine catabolic process"/>
    <property type="evidence" value="ECO:0007669"/>
    <property type="project" value="TreeGrafter"/>
</dbReference>
<dbReference type="GO" id="GO:0047372">
    <property type="term" value="F:monoacylglycerol lipase activity"/>
    <property type="evidence" value="ECO:0007669"/>
    <property type="project" value="TreeGrafter"/>
</dbReference>
<dbReference type="OMA" id="MYEVAAS"/>
<dbReference type="GO" id="GO:0052651">
    <property type="term" value="P:monoacylglycerol catabolic process"/>
    <property type="evidence" value="ECO:0007669"/>
    <property type="project" value="TreeGrafter"/>
</dbReference>
<dbReference type="KEGG" id="sasa:106576811"/>
<dbReference type="PANTHER" id="PTHR12277:SF69">
    <property type="entry name" value="PROTEIN ABHD12B"/>
    <property type="match status" value="1"/>
</dbReference>
<evidence type="ECO:0000259" key="2">
    <source>
        <dbReference type="Pfam" id="PF00561"/>
    </source>
</evidence>
<gene>
    <name evidence="4" type="primary">LOC106576811</name>
</gene>
<dbReference type="OrthoDB" id="10249433at2759"/>
<name>A0A1S3N2W3_SALSA</name>
<dbReference type="RefSeq" id="XP_014009722.1">
    <property type="nucleotide sequence ID" value="XM_014154247.2"/>
</dbReference>
<evidence type="ECO:0000256" key="1">
    <source>
        <dbReference type="SAM" id="Phobius"/>
    </source>
</evidence>
<proteinExistence type="predicted"/>
<accession>A0A1S3N2W3</accession>
<dbReference type="Gene3D" id="3.40.50.1820">
    <property type="entry name" value="alpha/beta hydrolase"/>
    <property type="match status" value="1"/>
</dbReference>
<keyword evidence="3" id="KW-1185">Reference proteome</keyword>
<feature type="domain" description="AB hydrolase-1" evidence="2">
    <location>
        <begin position="157"/>
        <end position="251"/>
    </location>
</feature>
<dbReference type="AlphaFoldDB" id="A0A1S3N2W3"/>
<sequence>MVQWRQRALAGLCCRCIISASKGLSTVFFFGHWSWVGQMGLRSESDGASGRPRSRLLWWVKRGLLAVCVIYVSVPFMMRLFPDIIKHLVYSHRVSVPFFVNLSQPADLYLNHTVNMYLKSEQGISLGVWHTIPESQWKEAQGKDLEWYQDSLGAGIPIIIYLHGNGGTRAASHRVGLIHVLSAIGCHVLALDYRGFGDSTGEPTEVGLTTDTLYLYQWVKAHSGSSLVVLWGHSLGTGVATNTAVKLIEQGIVVDGVIIEGAYTNIRQGGAHHPFAWFYWKFPGFEYFFLDTMAENNIIFPNDENLKRMRSRLLILHAEDDHIVPIHMAQQLYEIAQSAQNSENQVKMIPFAGSLGYHHNGLYKDPHLPGIIREFVHTLAP</sequence>
<dbReference type="Pfam" id="PF00561">
    <property type="entry name" value="Abhydrolase_1"/>
    <property type="match status" value="1"/>
</dbReference>
<dbReference type="PaxDb" id="8030-ENSSSAP00000054627"/>
<dbReference type="InterPro" id="IPR029058">
    <property type="entry name" value="AB_hydrolase_fold"/>
</dbReference>
<dbReference type="GO" id="GO:0005789">
    <property type="term" value="C:endoplasmic reticulum membrane"/>
    <property type="evidence" value="ECO:0007669"/>
    <property type="project" value="TreeGrafter"/>
</dbReference>
<organism evidence="3 4">
    <name type="scientific">Salmo salar</name>
    <name type="common">Atlantic salmon</name>
    <dbReference type="NCBI Taxonomy" id="8030"/>
    <lineage>
        <taxon>Eukaryota</taxon>
        <taxon>Metazoa</taxon>
        <taxon>Chordata</taxon>
        <taxon>Craniata</taxon>
        <taxon>Vertebrata</taxon>
        <taxon>Euteleostomi</taxon>
        <taxon>Actinopterygii</taxon>
        <taxon>Neopterygii</taxon>
        <taxon>Teleostei</taxon>
        <taxon>Protacanthopterygii</taxon>
        <taxon>Salmoniformes</taxon>
        <taxon>Salmonidae</taxon>
        <taxon>Salmoninae</taxon>
        <taxon>Salmo</taxon>
    </lineage>
</organism>
<dbReference type="InterPro" id="IPR000073">
    <property type="entry name" value="AB_hydrolase_1"/>
</dbReference>
<dbReference type="Proteomes" id="UP001652741">
    <property type="component" value="Chromosome ssa18"/>
</dbReference>
<reference evidence="4" key="1">
    <citation type="submission" date="2025-08" db="UniProtKB">
        <authorList>
            <consortium name="RefSeq"/>
        </authorList>
    </citation>
    <scope>IDENTIFICATION</scope>
</reference>